<dbReference type="InterPro" id="IPR027417">
    <property type="entry name" value="P-loop_NTPase"/>
</dbReference>
<comment type="catalytic activity">
    <reaction evidence="4">
        <text>GTP + H2O = GDP + phosphate + H(+)</text>
        <dbReference type="Rhea" id="RHEA:19669"/>
        <dbReference type="ChEBI" id="CHEBI:15377"/>
        <dbReference type="ChEBI" id="CHEBI:15378"/>
        <dbReference type="ChEBI" id="CHEBI:37565"/>
        <dbReference type="ChEBI" id="CHEBI:43474"/>
        <dbReference type="ChEBI" id="CHEBI:58189"/>
        <dbReference type="EC" id="3.6.5.2"/>
    </reaction>
</comment>
<dbReference type="InterPro" id="IPR001806">
    <property type="entry name" value="Small_GTPase"/>
</dbReference>
<protein>
    <recommendedName>
        <fullName evidence="2">small monomeric GTPase</fullName>
        <ecNumber evidence="2">3.6.5.2</ecNumber>
    </recommendedName>
</protein>
<gene>
    <name evidence="5" type="ORF">B4U80_02891</name>
</gene>
<proteinExistence type="inferred from homology"/>
<dbReference type="Pfam" id="PF00071">
    <property type="entry name" value="Ras"/>
    <property type="match status" value="1"/>
</dbReference>
<keyword evidence="6" id="KW-1185">Reference proteome</keyword>
<keyword evidence="3" id="KW-0378">Hydrolase</keyword>
<dbReference type="GO" id="GO:0005525">
    <property type="term" value="F:GTP binding"/>
    <property type="evidence" value="ECO:0007669"/>
    <property type="project" value="InterPro"/>
</dbReference>
<comment type="similarity">
    <text evidence="1">Belongs to the small GTPase superfamily. Ras family.</text>
</comment>
<dbReference type="STRING" id="299467.A0A443SF10"/>
<feature type="non-terminal residue" evidence="5">
    <location>
        <position position="267"/>
    </location>
</feature>
<dbReference type="Gene3D" id="3.40.50.300">
    <property type="entry name" value="P-loop containing nucleotide triphosphate hydrolases"/>
    <property type="match status" value="1"/>
</dbReference>
<evidence type="ECO:0000313" key="6">
    <source>
        <dbReference type="Proteomes" id="UP000288716"/>
    </source>
</evidence>
<dbReference type="PROSITE" id="PS51421">
    <property type="entry name" value="RAS"/>
    <property type="match status" value="1"/>
</dbReference>
<evidence type="ECO:0000256" key="2">
    <source>
        <dbReference type="ARBA" id="ARBA00011984"/>
    </source>
</evidence>
<sequence>NQYQGSENLSFVALLPFISFGLKFKTISIRFLTRRFIGEYKSNSDLYYKREVVCDDLTSNVEIMDTSRKNENDLKGEEMRDAIQWADGYVIVYSICDQQSFKLAQKYMKAISDIRSTTNNALILLGNKHDLEFRREVDVKDARRIALEHGCQFNEISAADSYLGVSLAFDSLIREIRAIHGRRTPHCSQHMNAHKKLSLVTVSRVFGAVFGRQSSTPHYFQCQSNSNNEFDFEYKPKTSTVSLNGCRRKKSIFIPTQQKQSLPVVSL</sequence>
<dbReference type="PROSITE" id="PS51419">
    <property type="entry name" value="RAB"/>
    <property type="match status" value="1"/>
</dbReference>
<reference evidence="5 6" key="1">
    <citation type="journal article" date="2018" name="Gigascience">
        <title>Genomes of trombidid mites reveal novel predicted allergens and laterally-transferred genes associated with secondary metabolism.</title>
        <authorList>
            <person name="Dong X."/>
            <person name="Chaisiri K."/>
            <person name="Xia D."/>
            <person name="Armstrong S.D."/>
            <person name="Fang Y."/>
            <person name="Donnelly M.J."/>
            <person name="Kadowaki T."/>
            <person name="McGarry J.W."/>
            <person name="Darby A.C."/>
            <person name="Makepeace B.L."/>
        </authorList>
    </citation>
    <scope>NUCLEOTIDE SEQUENCE [LARGE SCALE GENOMIC DNA]</scope>
    <source>
        <strain evidence="5">UoL-UT</strain>
    </source>
</reference>
<organism evidence="5 6">
    <name type="scientific">Leptotrombidium deliense</name>
    <dbReference type="NCBI Taxonomy" id="299467"/>
    <lineage>
        <taxon>Eukaryota</taxon>
        <taxon>Metazoa</taxon>
        <taxon>Ecdysozoa</taxon>
        <taxon>Arthropoda</taxon>
        <taxon>Chelicerata</taxon>
        <taxon>Arachnida</taxon>
        <taxon>Acari</taxon>
        <taxon>Acariformes</taxon>
        <taxon>Trombidiformes</taxon>
        <taxon>Prostigmata</taxon>
        <taxon>Anystina</taxon>
        <taxon>Parasitengona</taxon>
        <taxon>Trombiculoidea</taxon>
        <taxon>Trombiculidae</taxon>
        <taxon>Leptotrombidium</taxon>
    </lineage>
</organism>
<dbReference type="VEuPathDB" id="VectorBase:LDEU005940"/>
<dbReference type="SMART" id="SM00175">
    <property type="entry name" value="RAB"/>
    <property type="match status" value="1"/>
</dbReference>
<dbReference type="AlphaFoldDB" id="A0A443SF10"/>
<feature type="non-terminal residue" evidence="5">
    <location>
        <position position="1"/>
    </location>
</feature>
<dbReference type="InterPro" id="IPR051065">
    <property type="entry name" value="Ras-related_GTPase"/>
</dbReference>
<accession>A0A443SF10</accession>
<evidence type="ECO:0000256" key="1">
    <source>
        <dbReference type="ARBA" id="ARBA00008344"/>
    </source>
</evidence>
<dbReference type="EC" id="3.6.5.2" evidence="2"/>
<evidence type="ECO:0000256" key="4">
    <source>
        <dbReference type="ARBA" id="ARBA00048098"/>
    </source>
</evidence>
<dbReference type="PANTHER" id="PTHR45704">
    <property type="entry name" value="RAS-LIKE FAMILY MEMBER 11"/>
    <property type="match status" value="1"/>
</dbReference>
<dbReference type="EMBL" id="NCKV01003061">
    <property type="protein sequence ID" value="RWS26101.1"/>
    <property type="molecule type" value="Genomic_DNA"/>
</dbReference>
<dbReference type="Proteomes" id="UP000288716">
    <property type="component" value="Unassembled WGS sequence"/>
</dbReference>
<evidence type="ECO:0000313" key="5">
    <source>
        <dbReference type="EMBL" id="RWS26101.1"/>
    </source>
</evidence>
<comment type="caution">
    <text evidence="5">The sequence shown here is derived from an EMBL/GenBank/DDBJ whole genome shotgun (WGS) entry which is preliminary data.</text>
</comment>
<dbReference type="SUPFAM" id="SSF52540">
    <property type="entry name" value="P-loop containing nucleoside triphosphate hydrolases"/>
    <property type="match status" value="1"/>
</dbReference>
<dbReference type="SMART" id="SM00173">
    <property type="entry name" value="RAS"/>
    <property type="match status" value="1"/>
</dbReference>
<dbReference type="OrthoDB" id="18798at2759"/>
<dbReference type="GO" id="GO:0003925">
    <property type="term" value="F:G protein activity"/>
    <property type="evidence" value="ECO:0007669"/>
    <property type="project" value="UniProtKB-EC"/>
</dbReference>
<name>A0A443SF10_9ACAR</name>
<evidence type="ECO:0000256" key="3">
    <source>
        <dbReference type="ARBA" id="ARBA00022801"/>
    </source>
</evidence>